<dbReference type="PANTHER" id="PTHR17130:SF14">
    <property type="entry name" value="CYTOCHROME C OXIDASE ASSEMBLY PROTEIN COX16 HOMOLOG, MITOCHONDRIAL"/>
    <property type="match status" value="1"/>
</dbReference>
<evidence type="ECO:0000313" key="12">
    <source>
        <dbReference type="Proteomes" id="UP001212841"/>
    </source>
</evidence>
<evidence type="ECO:0000256" key="1">
    <source>
        <dbReference type="ARBA" id="ARBA00002490"/>
    </source>
</evidence>
<evidence type="ECO:0000256" key="3">
    <source>
        <dbReference type="ARBA" id="ARBA00008370"/>
    </source>
</evidence>
<name>A0AAD5S564_9FUNG</name>
<gene>
    <name evidence="11" type="primary">COX16</name>
    <name evidence="11" type="ORF">HK097_000794</name>
</gene>
<dbReference type="PANTHER" id="PTHR17130">
    <property type="entry name" value="MITOCHONDRIAL OUTER MEMBRANE PROTEIN 25"/>
    <property type="match status" value="1"/>
</dbReference>
<evidence type="ECO:0000256" key="2">
    <source>
        <dbReference type="ARBA" id="ARBA00004434"/>
    </source>
</evidence>
<evidence type="ECO:0000256" key="10">
    <source>
        <dbReference type="ARBA" id="ARBA00023136"/>
    </source>
</evidence>
<reference evidence="11" key="1">
    <citation type="submission" date="2020-05" db="EMBL/GenBank/DDBJ databases">
        <title>Phylogenomic resolution of chytrid fungi.</title>
        <authorList>
            <person name="Stajich J.E."/>
            <person name="Amses K."/>
            <person name="Simmons R."/>
            <person name="Seto K."/>
            <person name="Myers J."/>
            <person name="Bonds A."/>
            <person name="Quandt C.A."/>
            <person name="Barry K."/>
            <person name="Liu P."/>
            <person name="Grigoriev I."/>
            <person name="Longcore J.E."/>
            <person name="James T.Y."/>
        </authorList>
    </citation>
    <scope>NUCLEOTIDE SEQUENCE</scope>
    <source>
        <strain evidence="11">JEL0318</strain>
    </source>
</reference>
<comment type="subcellular location">
    <subcellularLocation>
        <location evidence="2">Mitochondrion inner membrane</location>
        <topology evidence="2">Single-pass membrane protein</topology>
    </subcellularLocation>
</comment>
<protein>
    <recommendedName>
        <fullName evidence="4">Cytochrome c oxidase assembly protein COX16, mitochondrial</fullName>
    </recommendedName>
    <alternativeName>
        <fullName evidence="5">Cytochrome c oxidase assembly protein cox16, mitochondrial</fullName>
    </alternativeName>
</protein>
<dbReference type="Pfam" id="PF14138">
    <property type="entry name" value="COX16"/>
    <property type="match status" value="1"/>
</dbReference>
<evidence type="ECO:0000313" key="11">
    <source>
        <dbReference type="EMBL" id="KAJ3046518.1"/>
    </source>
</evidence>
<dbReference type="AlphaFoldDB" id="A0AAD5S564"/>
<keyword evidence="7" id="KW-0999">Mitochondrion inner membrane</keyword>
<dbReference type="Proteomes" id="UP001212841">
    <property type="component" value="Unassembled WGS sequence"/>
</dbReference>
<evidence type="ECO:0000256" key="6">
    <source>
        <dbReference type="ARBA" id="ARBA00022692"/>
    </source>
</evidence>
<evidence type="ECO:0000256" key="7">
    <source>
        <dbReference type="ARBA" id="ARBA00022792"/>
    </source>
</evidence>
<comment type="caution">
    <text evidence="11">The sequence shown here is derived from an EMBL/GenBank/DDBJ whole genome shotgun (WGS) entry which is preliminary data.</text>
</comment>
<keyword evidence="10" id="KW-0472">Membrane</keyword>
<dbReference type="InterPro" id="IPR020164">
    <property type="entry name" value="Cyt_c_Oxase_assmbl_COX16"/>
</dbReference>
<comment type="similarity">
    <text evidence="3">Belongs to the COX16 family.</text>
</comment>
<keyword evidence="12" id="KW-1185">Reference proteome</keyword>
<accession>A0AAD5S564</accession>
<proteinExistence type="inferred from homology"/>
<evidence type="ECO:0000256" key="8">
    <source>
        <dbReference type="ARBA" id="ARBA00022989"/>
    </source>
</evidence>
<organism evidence="11 12">
    <name type="scientific">Rhizophlyctis rosea</name>
    <dbReference type="NCBI Taxonomy" id="64517"/>
    <lineage>
        <taxon>Eukaryota</taxon>
        <taxon>Fungi</taxon>
        <taxon>Fungi incertae sedis</taxon>
        <taxon>Chytridiomycota</taxon>
        <taxon>Chytridiomycota incertae sedis</taxon>
        <taxon>Chytridiomycetes</taxon>
        <taxon>Rhizophlyctidales</taxon>
        <taxon>Rhizophlyctidaceae</taxon>
        <taxon>Rhizophlyctis</taxon>
    </lineage>
</organism>
<dbReference type="EMBL" id="JADGJD010001151">
    <property type="protein sequence ID" value="KAJ3046518.1"/>
    <property type="molecule type" value="Genomic_DNA"/>
</dbReference>
<keyword evidence="6" id="KW-0812">Transmembrane</keyword>
<keyword evidence="8" id="KW-1133">Transmembrane helix</keyword>
<sequence length="106" mass="12575">MSSRLQLPTFLRTLLNPRKKRSHFLTVGLPFVLTITAGSFALSHLAQVRYDYHDQKVKQIEKKELLNKNGTEKQFDIREVYFELTKDKDWDDWDMVRVPRPPGEEQ</sequence>
<evidence type="ECO:0000256" key="5">
    <source>
        <dbReference type="ARBA" id="ARBA00019222"/>
    </source>
</evidence>
<dbReference type="GO" id="GO:0005743">
    <property type="term" value="C:mitochondrial inner membrane"/>
    <property type="evidence" value="ECO:0007669"/>
    <property type="project" value="UniProtKB-SubCell"/>
</dbReference>
<evidence type="ECO:0000256" key="9">
    <source>
        <dbReference type="ARBA" id="ARBA00023128"/>
    </source>
</evidence>
<comment type="function">
    <text evidence="1">Required for the assembly of the mitochondrial respiratory chain complex IV (CIV), also known as cytochrome c oxidase. May participate in merging the COX1 and COX2 assembly lines.</text>
</comment>
<dbReference type="GO" id="GO:0033617">
    <property type="term" value="P:mitochondrial respiratory chain complex IV assembly"/>
    <property type="evidence" value="ECO:0007669"/>
    <property type="project" value="TreeGrafter"/>
</dbReference>
<evidence type="ECO:0000256" key="4">
    <source>
        <dbReference type="ARBA" id="ARBA00015368"/>
    </source>
</evidence>
<keyword evidence="9" id="KW-0496">Mitochondrion</keyword>